<dbReference type="PROSITE" id="PS51257">
    <property type="entry name" value="PROKAR_LIPOPROTEIN"/>
    <property type="match status" value="1"/>
</dbReference>
<reference evidence="2 3" key="1">
    <citation type="submission" date="2018-05" db="EMBL/GenBank/DDBJ databases">
        <authorList>
            <person name="Zhang Y.-J."/>
        </authorList>
    </citation>
    <scope>NUCLEOTIDE SEQUENCE [LARGE SCALE GENOMIC DNA]</scope>
    <source>
        <strain evidence="2 3">CY04</strain>
    </source>
</reference>
<feature type="signal peptide" evidence="1">
    <location>
        <begin position="1"/>
        <end position="21"/>
    </location>
</feature>
<dbReference type="EMBL" id="QHLQ01000012">
    <property type="protein sequence ID" value="NIZ61970.1"/>
    <property type="molecule type" value="Genomic_DNA"/>
</dbReference>
<accession>A0ABX0WBC5</accession>
<evidence type="ECO:0000313" key="3">
    <source>
        <dbReference type="Proteomes" id="UP001429564"/>
    </source>
</evidence>
<sequence>MIKRLITPFILMGVLVLAGCAAPLEVSEDPVGDLARTIQSLDPAVDPAEARRAAEISYSHATQLAQDYGVTTTPILHNTKVNTGLKERGLCFHYAIDMQARLEQEEFKTLVMLRAIAEPKTEFNIDHSTAIIAARGADIYDGVVLDPWRYGGDLFWSPTTEDTRYNWEPRLDVLRRKGERLVARNAVSG</sequence>
<organism evidence="2 3">
    <name type="scientific">Parasedimentitalea denitrificans</name>
    <dbReference type="NCBI Taxonomy" id="2211118"/>
    <lineage>
        <taxon>Bacteria</taxon>
        <taxon>Pseudomonadati</taxon>
        <taxon>Pseudomonadota</taxon>
        <taxon>Alphaproteobacteria</taxon>
        <taxon>Rhodobacterales</taxon>
        <taxon>Paracoccaceae</taxon>
        <taxon>Parasedimentitalea</taxon>
    </lineage>
</organism>
<evidence type="ECO:0000313" key="2">
    <source>
        <dbReference type="EMBL" id="NIZ61970.1"/>
    </source>
</evidence>
<evidence type="ECO:0000256" key="1">
    <source>
        <dbReference type="SAM" id="SignalP"/>
    </source>
</evidence>
<dbReference type="Proteomes" id="UP001429564">
    <property type="component" value="Unassembled WGS sequence"/>
</dbReference>
<protein>
    <recommendedName>
        <fullName evidence="4">Lipoprotein</fullName>
    </recommendedName>
</protein>
<proteinExistence type="predicted"/>
<keyword evidence="3" id="KW-1185">Reference proteome</keyword>
<feature type="chain" id="PRO_5046757197" description="Lipoprotein" evidence="1">
    <location>
        <begin position="22"/>
        <end position="189"/>
    </location>
</feature>
<comment type="caution">
    <text evidence="2">The sequence shown here is derived from an EMBL/GenBank/DDBJ whole genome shotgun (WGS) entry which is preliminary data.</text>
</comment>
<name>A0ABX0WBC5_9RHOB</name>
<keyword evidence="1" id="KW-0732">Signal</keyword>
<evidence type="ECO:0008006" key="4">
    <source>
        <dbReference type="Google" id="ProtNLM"/>
    </source>
</evidence>
<gene>
    <name evidence="2" type="ORF">DL239_13395</name>
</gene>